<reference evidence="17 18" key="1">
    <citation type="submission" date="2020-07" db="EMBL/GenBank/DDBJ databases">
        <title>Sequencing the genomes of 1000 actinobacteria strains.</title>
        <authorList>
            <person name="Klenk H.-P."/>
        </authorList>
    </citation>
    <scope>NUCLEOTIDE SEQUENCE [LARGE SCALE GENOMIC DNA]</scope>
    <source>
        <strain evidence="17 18">DSM 42178</strain>
    </source>
</reference>
<evidence type="ECO:0000256" key="3">
    <source>
        <dbReference type="ARBA" id="ARBA00004496"/>
    </source>
</evidence>
<evidence type="ECO:0000256" key="7">
    <source>
        <dbReference type="ARBA" id="ARBA00022490"/>
    </source>
</evidence>
<evidence type="ECO:0000256" key="2">
    <source>
        <dbReference type="ARBA" id="ARBA00001958"/>
    </source>
</evidence>
<evidence type="ECO:0000256" key="1">
    <source>
        <dbReference type="ARBA" id="ARBA00001206"/>
    </source>
</evidence>
<evidence type="ECO:0000256" key="14">
    <source>
        <dbReference type="ARBA" id="ARBA00038036"/>
    </source>
</evidence>
<evidence type="ECO:0000256" key="16">
    <source>
        <dbReference type="HAMAP-Rule" id="MF_01274"/>
    </source>
</evidence>
<evidence type="ECO:0000256" key="8">
    <source>
        <dbReference type="ARBA" id="ARBA00022679"/>
    </source>
</evidence>
<dbReference type="Pfam" id="PF03309">
    <property type="entry name" value="Pan_kinase"/>
    <property type="match status" value="1"/>
</dbReference>
<dbReference type="EMBL" id="JACBZD010000001">
    <property type="protein sequence ID" value="NYI05725.1"/>
    <property type="molecule type" value="Genomic_DNA"/>
</dbReference>
<comment type="similarity">
    <text evidence="14 16">Belongs to the type III pantothenate kinase family.</text>
</comment>
<keyword evidence="16" id="KW-0479">Metal-binding</keyword>
<evidence type="ECO:0000256" key="6">
    <source>
        <dbReference type="ARBA" id="ARBA00012102"/>
    </source>
</evidence>
<comment type="caution">
    <text evidence="16">Lacks conserved residue(s) required for the propagation of feature annotation.</text>
</comment>
<feature type="binding site" evidence="16">
    <location>
        <position position="187"/>
    </location>
    <ligand>
        <name>substrate</name>
    </ligand>
</feature>
<dbReference type="GO" id="GO:0004594">
    <property type="term" value="F:pantothenate kinase activity"/>
    <property type="evidence" value="ECO:0007669"/>
    <property type="project" value="UniProtKB-UniRule"/>
</dbReference>
<evidence type="ECO:0000313" key="18">
    <source>
        <dbReference type="Proteomes" id="UP000567795"/>
    </source>
</evidence>
<dbReference type="GO" id="GO:0046872">
    <property type="term" value="F:metal ion binding"/>
    <property type="evidence" value="ECO:0007669"/>
    <property type="project" value="UniProtKB-KW"/>
</dbReference>
<dbReference type="GO" id="GO:0015937">
    <property type="term" value="P:coenzyme A biosynthetic process"/>
    <property type="evidence" value="ECO:0007669"/>
    <property type="project" value="UniProtKB-UniRule"/>
</dbReference>
<comment type="function">
    <text evidence="16">Catalyzes the phosphorylation of pantothenate (Pan), the first step in CoA biosynthesis.</text>
</comment>
<dbReference type="SUPFAM" id="SSF53067">
    <property type="entry name" value="Actin-like ATPase domain"/>
    <property type="match status" value="2"/>
</dbReference>
<protein>
    <recommendedName>
        <fullName evidence="15 16">Type III pantothenate kinase</fullName>
        <ecNumber evidence="6 16">2.7.1.33</ecNumber>
    </recommendedName>
    <alternativeName>
        <fullName evidence="16">PanK-III</fullName>
    </alternativeName>
    <alternativeName>
        <fullName evidence="16">Pantothenic acid kinase</fullName>
    </alternativeName>
</protein>
<evidence type="ECO:0000256" key="5">
    <source>
        <dbReference type="ARBA" id="ARBA00011738"/>
    </source>
</evidence>
<dbReference type="NCBIfam" id="NF009855">
    <property type="entry name" value="PRK13321.1"/>
    <property type="match status" value="1"/>
</dbReference>
<dbReference type="Gene3D" id="3.30.420.40">
    <property type="match status" value="2"/>
</dbReference>
<keyword evidence="18" id="KW-1185">Reference proteome</keyword>
<dbReference type="CDD" id="cd24015">
    <property type="entry name" value="ASKHA_NBD_PanK-III"/>
    <property type="match status" value="1"/>
</dbReference>
<comment type="caution">
    <text evidence="17">The sequence shown here is derived from an EMBL/GenBank/DDBJ whole genome shotgun (WGS) entry which is preliminary data.</text>
</comment>
<name>A0A852ZUX4_9ACTN</name>
<evidence type="ECO:0000256" key="9">
    <source>
        <dbReference type="ARBA" id="ARBA00022741"/>
    </source>
</evidence>
<keyword evidence="12 16" id="KW-0630">Potassium</keyword>
<dbReference type="Proteomes" id="UP000567795">
    <property type="component" value="Unassembled WGS sequence"/>
</dbReference>
<comment type="cofactor">
    <cofactor evidence="16">
        <name>NH4(+)</name>
        <dbReference type="ChEBI" id="CHEBI:28938"/>
    </cofactor>
    <cofactor evidence="16">
        <name>K(+)</name>
        <dbReference type="ChEBI" id="CHEBI:29103"/>
    </cofactor>
    <text evidence="16">A monovalent cation. Ammonium or potassium.</text>
</comment>
<comment type="cofactor">
    <cofactor evidence="2">
        <name>K(+)</name>
        <dbReference type="ChEBI" id="CHEBI:29103"/>
    </cofactor>
</comment>
<feature type="binding site" evidence="16">
    <location>
        <position position="135"/>
    </location>
    <ligand>
        <name>ATP</name>
        <dbReference type="ChEBI" id="CHEBI:30616"/>
    </ligand>
</feature>
<gene>
    <name evidence="16" type="primary">coaX</name>
    <name evidence="17" type="ORF">FHU37_002668</name>
</gene>
<comment type="subunit">
    <text evidence="5 16">Homodimer.</text>
</comment>
<dbReference type="InterPro" id="IPR043129">
    <property type="entry name" value="ATPase_NBD"/>
</dbReference>
<keyword evidence="13 16" id="KW-0173">Coenzyme A biosynthesis</keyword>
<sequence>MLLTIDAGNTQTVLGLFDGDRLVAHWRLSTDPRRTADELATLLRGLMASHPEAAGRSVTGICVCCQVPVVLPALREMMAGHFPEATGVVIGPGVRTGLPVLTDNPKEVGADRIVNALAAVTRYGPGPCVVVDLGTATTFDAINARGQYVGGAIAPGIAVSMDALKQHGAQLRTVEPVRPRSVIGRNTVEALQSGIVFGFAGQVDGVVRRMLDELVAGTSLAPEDVPVIATGGLAPIVLGEARTITVHDPWLTLTGLRLVYERTAAREGRGTVPDRTTGRADRV</sequence>
<evidence type="ECO:0000256" key="10">
    <source>
        <dbReference type="ARBA" id="ARBA00022777"/>
    </source>
</evidence>
<dbReference type="PANTHER" id="PTHR34265:SF1">
    <property type="entry name" value="TYPE III PANTOTHENATE KINASE"/>
    <property type="match status" value="1"/>
</dbReference>
<feature type="binding site" evidence="16">
    <location>
        <begin position="109"/>
        <end position="112"/>
    </location>
    <ligand>
        <name>substrate</name>
    </ligand>
</feature>
<dbReference type="UniPathway" id="UPA00241">
    <property type="reaction ID" value="UER00352"/>
</dbReference>
<keyword evidence="9 16" id="KW-0547">Nucleotide-binding</keyword>
<evidence type="ECO:0000256" key="4">
    <source>
        <dbReference type="ARBA" id="ARBA00005225"/>
    </source>
</evidence>
<keyword evidence="7 16" id="KW-0963">Cytoplasm</keyword>
<dbReference type="AlphaFoldDB" id="A0A852ZUX4"/>
<dbReference type="PANTHER" id="PTHR34265">
    <property type="entry name" value="TYPE III PANTOTHENATE KINASE"/>
    <property type="match status" value="1"/>
</dbReference>
<dbReference type="RefSeq" id="WP_179814416.1">
    <property type="nucleotide sequence ID" value="NZ_JACBZD010000001.1"/>
</dbReference>
<dbReference type="HAMAP" id="MF_01274">
    <property type="entry name" value="Pantothen_kinase_3"/>
    <property type="match status" value="1"/>
</dbReference>
<dbReference type="InterPro" id="IPR004619">
    <property type="entry name" value="Type_III_PanK"/>
</dbReference>
<evidence type="ECO:0000313" key="17">
    <source>
        <dbReference type="EMBL" id="NYI05725.1"/>
    </source>
</evidence>
<evidence type="ECO:0000256" key="13">
    <source>
        <dbReference type="ARBA" id="ARBA00022993"/>
    </source>
</evidence>
<comment type="catalytic activity">
    <reaction evidence="1 16">
        <text>(R)-pantothenate + ATP = (R)-4'-phosphopantothenate + ADP + H(+)</text>
        <dbReference type="Rhea" id="RHEA:16373"/>
        <dbReference type="ChEBI" id="CHEBI:10986"/>
        <dbReference type="ChEBI" id="CHEBI:15378"/>
        <dbReference type="ChEBI" id="CHEBI:29032"/>
        <dbReference type="ChEBI" id="CHEBI:30616"/>
        <dbReference type="ChEBI" id="CHEBI:456216"/>
        <dbReference type="EC" id="2.7.1.33"/>
    </reaction>
</comment>
<proteinExistence type="inferred from homology"/>
<evidence type="ECO:0000256" key="15">
    <source>
        <dbReference type="ARBA" id="ARBA00040883"/>
    </source>
</evidence>
<evidence type="ECO:0000256" key="12">
    <source>
        <dbReference type="ARBA" id="ARBA00022958"/>
    </source>
</evidence>
<comment type="pathway">
    <text evidence="4 16">Cofactor biosynthesis; coenzyme A biosynthesis; CoA from (R)-pantothenate: step 1/5.</text>
</comment>
<evidence type="ECO:0000256" key="11">
    <source>
        <dbReference type="ARBA" id="ARBA00022840"/>
    </source>
</evidence>
<dbReference type="EC" id="2.7.1.33" evidence="6 16"/>
<comment type="subcellular location">
    <subcellularLocation>
        <location evidence="3 16">Cytoplasm</location>
    </subcellularLocation>
</comment>
<feature type="binding site" evidence="16">
    <location>
        <begin position="6"/>
        <end position="13"/>
    </location>
    <ligand>
        <name>ATP</name>
        <dbReference type="ChEBI" id="CHEBI:30616"/>
    </ligand>
</feature>
<feature type="binding site" evidence="16">
    <location>
        <position position="132"/>
    </location>
    <ligand>
        <name>K(+)</name>
        <dbReference type="ChEBI" id="CHEBI:29103"/>
    </ligand>
</feature>
<dbReference type="NCBIfam" id="NF009845">
    <property type="entry name" value="PRK13318.1-3"/>
    <property type="match status" value="1"/>
</dbReference>
<keyword evidence="11 16" id="KW-0067">ATP-binding</keyword>
<accession>A0A852ZUX4</accession>
<dbReference type="NCBIfam" id="TIGR00671">
    <property type="entry name" value="baf"/>
    <property type="match status" value="1"/>
</dbReference>
<feature type="active site" description="Proton acceptor" evidence="16">
    <location>
        <position position="111"/>
    </location>
</feature>
<dbReference type="GO" id="GO:0005737">
    <property type="term" value="C:cytoplasm"/>
    <property type="evidence" value="ECO:0007669"/>
    <property type="project" value="UniProtKB-SubCell"/>
</dbReference>
<organism evidence="17 18">
    <name type="scientific">Allostreptomyces psammosilenae</name>
    <dbReference type="NCBI Taxonomy" id="1892865"/>
    <lineage>
        <taxon>Bacteria</taxon>
        <taxon>Bacillati</taxon>
        <taxon>Actinomycetota</taxon>
        <taxon>Actinomycetes</taxon>
        <taxon>Kitasatosporales</taxon>
        <taxon>Streptomycetaceae</taxon>
        <taxon>Allostreptomyces</taxon>
    </lineage>
</organism>
<dbReference type="GO" id="GO:0005524">
    <property type="term" value="F:ATP binding"/>
    <property type="evidence" value="ECO:0007669"/>
    <property type="project" value="UniProtKB-UniRule"/>
</dbReference>
<keyword evidence="8 16" id="KW-0808">Transferase</keyword>
<keyword evidence="10 16" id="KW-0418">Kinase</keyword>